<dbReference type="InParanoid" id="A0A078B3E7"/>
<proteinExistence type="predicted"/>
<sequence length="89" mass="10318">MSREKMRIKIRKYADSQFKILVFNQEEETLASLMEKIQTKLYLPTSYQTLILEGGGKIEDVNEIVFDDKVEIIDDTPSQQPALNNHQNS</sequence>
<reference evidence="1 2" key="1">
    <citation type="submission" date="2014-06" db="EMBL/GenBank/DDBJ databases">
        <authorList>
            <person name="Swart Estienne"/>
        </authorList>
    </citation>
    <scope>NUCLEOTIDE SEQUENCE [LARGE SCALE GENOMIC DNA]</scope>
    <source>
        <strain evidence="1 2">130c</strain>
    </source>
</reference>
<dbReference type="AlphaFoldDB" id="A0A078B3E7"/>
<evidence type="ECO:0000313" key="1">
    <source>
        <dbReference type="EMBL" id="CDW88028.1"/>
    </source>
</evidence>
<accession>A0A078B3E7</accession>
<dbReference type="Proteomes" id="UP000039865">
    <property type="component" value="Unassembled WGS sequence"/>
</dbReference>
<organism evidence="1 2">
    <name type="scientific">Stylonychia lemnae</name>
    <name type="common">Ciliate</name>
    <dbReference type="NCBI Taxonomy" id="5949"/>
    <lineage>
        <taxon>Eukaryota</taxon>
        <taxon>Sar</taxon>
        <taxon>Alveolata</taxon>
        <taxon>Ciliophora</taxon>
        <taxon>Intramacronucleata</taxon>
        <taxon>Spirotrichea</taxon>
        <taxon>Stichotrichia</taxon>
        <taxon>Sporadotrichida</taxon>
        <taxon>Oxytrichidae</taxon>
        <taxon>Stylonychinae</taxon>
        <taxon>Stylonychia</taxon>
    </lineage>
</organism>
<gene>
    <name evidence="1" type="primary">Contig11992.g12826</name>
    <name evidence="1" type="ORF">STYLEM_17143</name>
</gene>
<name>A0A078B3E7_STYLE</name>
<evidence type="ECO:0008006" key="3">
    <source>
        <dbReference type="Google" id="ProtNLM"/>
    </source>
</evidence>
<protein>
    <recommendedName>
        <fullName evidence="3">Ubiquitin-like domain-containing protein</fullName>
    </recommendedName>
</protein>
<dbReference type="EMBL" id="CCKQ01016149">
    <property type="protein sequence ID" value="CDW88028.1"/>
    <property type="molecule type" value="Genomic_DNA"/>
</dbReference>
<keyword evidence="2" id="KW-1185">Reference proteome</keyword>
<evidence type="ECO:0000313" key="2">
    <source>
        <dbReference type="Proteomes" id="UP000039865"/>
    </source>
</evidence>